<dbReference type="Gene3D" id="1.10.510.10">
    <property type="entry name" value="Transferase(Phosphotransferase) domain 1"/>
    <property type="match status" value="1"/>
</dbReference>
<dbReference type="GO" id="GO:0004672">
    <property type="term" value="F:protein kinase activity"/>
    <property type="evidence" value="ECO:0007669"/>
    <property type="project" value="InterPro"/>
</dbReference>
<keyword evidence="3" id="KW-1185">Reference proteome</keyword>
<dbReference type="SUPFAM" id="SSF56112">
    <property type="entry name" value="Protein kinase-like (PK-like)"/>
    <property type="match status" value="1"/>
</dbReference>
<dbReference type="EMBL" id="QKWP01000037">
    <property type="protein sequence ID" value="RIB29482.1"/>
    <property type="molecule type" value="Genomic_DNA"/>
</dbReference>
<sequence>MDSNQLFTLGYNYRHGIGVEKDEKKAFEYYMKAAELGNSAAMQNVSNCYFYGTGVERNYQKSFEYCKRSADLGNASGMCGVGVRYERGLGVDKDYNKAFKYYKKSANMGVKVAMYNVARCYRNGIGTKRDIQSANYWFKKRRSLLKTNKSPDHINPELKRILDDEKFKLSWIDYKDFKDIEEWGKGGFATVYRAEWFDRINDTWWHVALKVIHNSNENEQDFIQELKNHCEIDYENPSFLECNGVSRNDDGDYIIVMGIADKGSLRQILVEVSQLEWRDKLNILNGIAFDLESIHSQELVHRDLHSGNILQGFELQQAYITDLGLYKNEKEGKICGILPYIAPEVLVGHPYTKASDIYSLGVIMTEISTGQRAFDGISFDDYLVTRIINGSRPKCLGPDCYIKLATKCMDRESNKRPTATEIIEIING</sequence>
<dbReference type="OrthoDB" id="2384430at2759"/>
<dbReference type="PROSITE" id="PS50011">
    <property type="entry name" value="PROTEIN_KINASE_DOM"/>
    <property type="match status" value="1"/>
</dbReference>
<dbReference type="InterPro" id="IPR050167">
    <property type="entry name" value="Ser_Thr_protein_kinase"/>
</dbReference>
<dbReference type="GO" id="GO:0005737">
    <property type="term" value="C:cytoplasm"/>
    <property type="evidence" value="ECO:0007669"/>
    <property type="project" value="TreeGrafter"/>
</dbReference>
<dbReference type="SMART" id="SM00671">
    <property type="entry name" value="SEL1"/>
    <property type="match status" value="4"/>
</dbReference>
<keyword evidence="2" id="KW-0418">Kinase</keyword>
<evidence type="ECO:0000259" key="1">
    <source>
        <dbReference type="PROSITE" id="PS50011"/>
    </source>
</evidence>
<dbReference type="GO" id="GO:0007165">
    <property type="term" value="P:signal transduction"/>
    <property type="evidence" value="ECO:0007669"/>
    <property type="project" value="TreeGrafter"/>
</dbReference>
<dbReference type="InterPro" id="IPR000719">
    <property type="entry name" value="Prot_kinase_dom"/>
</dbReference>
<comment type="caution">
    <text evidence="2">The sequence shown here is derived from an EMBL/GenBank/DDBJ whole genome shotgun (WGS) entry which is preliminary data.</text>
</comment>
<name>A0A397W639_9GLOM</name>
<organism evidence="2 3">
    <name type="scientific">Gigaspora rosea</name>
    <dbReference type="NCBI Taxonomy" id="44941"/>
    <lineage>
        <taxon>Eukaryota</taxon>
        <taxon>Fungi</taxon>
        <taxon>Fungi incertae sedis</taxon>
        <taxon>Mucoromycota</taxon>
        <taxon>Glomeromycotina</taxon>
        <taxon>Glomeromycetes</taxon>
        <taxon>Diversisporales</taxon>
        <taxon>Gigasporaceae</taxon>
        <taxon>Gigaspora</taxon>
    </lineage>
</organism>
<dbReference type="InterPro" id="IPR011009">
    <property type="entry name" value="Kinase-like_dom_sf"/>
</dbReference>
<dbReference type="GO" id="GO:0005524">
    <property type="term" value="F:ATP binding"/>
    <property type="evidence" value="ECO:0007669"/>
    <property type="project" value="InterPro"/>
</dbReference>
<dbReference type="STRING" id="44941.A0A397W639"/>
<feature type="domain" description="Protein kinase" evidence="1">
    <location>
        <begin position="177"/>
        <end position="428"/>
    </location>
</feature>
<dbReference type="InterPro" id="IPR011990">
    <property type="entry name" value="TPR-like_helical_dom_sf"/>
</dbReference>
<dbReference type="InterPro" id="IPR001245">
    <property type="entry name" value="Ser-Thr/Tyr_kinase_cat_dom"/>
</dbReference>
<reference evidence="2 3" key="1">
    <citation type="submission" date="2018-06" db="EMBL/GenBank/DDBJ databases">
        <title>Comparative genomics reveals the genomic features of Rhizophagus irregularis, R. cerebriforme, R. diaphanum and Gigaspora rosea, and their symbiotic lifestyle signature.</title>
        <authorList>
            <person name="Morin E."/>
            <person name="San Clemente H."/>
            <person name="Chen E.C.H."/>
            <person name="De La Providencia I."/>
            <person name="Hainaut M."/>
            <person name="Kuo A."/>
            <person name="Kohler A."/>
            <person name="Murat C."/>
            <person name="Tang N."/>
            <person name="Roy S."/>
            <person name="Loubradou J."/>
            <person name="Henrissat B."/>
            <person name="Grigoriev I.V."/>
            <person name="Corradi N."/>
            <person name="Roux C."/>
            <person name="Martin F.M."/>
        </authorList>
    </citation>
    <scope>NUCLEOTIDE SEQUENCE [LARGE SCALE GENOMIC DNA]</scope>
    <source>
        <strain evidence="2 3">DAOM 194757</strain>
    </source>
</reference>
<proteinExistence type="predicted"/>
<dbReference type="Proteomes" id="UP000266673">
    <property type="component" value="Unassembled WGS sequence"/>
</dbReference>
<dbReference type="InterPro" id="IPR006597">
    <property type="entry name" value="Sel1-like"/>
</dbReference>
<evidence type="ECO:0000313" key="3">
    <source>
        <dbReference type="Proteomes" id="UP000266673"/>
    </source>
</evidence>
<protein>
    <submittedName>
        <fullName evidence="2">Kinase-like domain-containing protein</fullName>
    </submittedName>
</protein>
<accession>A0A397W639</accession>
<gene>
    <name evidence="2" type="ORF">C2G38_2238874</name>
</gene>
<keyword evidence="2" id="KW-0808">Transferase</keyword>
<dbReference type="AlphaFoldDB" id="A0A397W639"/>
<dbReference type="Pfam" id="PF07714">
    <property type="entry name" value="PK_Tyr_Ser-Thr"/>
    <property type="match status" value="1"/>
</dbReference>
<dbReference type="SUPFAM" id="SSF81901">
    <property type="entry name" value="HCP-like"/>
    <property type="match status" value="1"/>
</dbReference>
<dbReference type="Gene3D" id="1.25.40.10">
    <property type="entry name" value="Tetratricopeptide repeat domain"/>
    <property type="match status" value="1"/>
</dbReference>
<dbReference type="PANTHER" id="PTHR23257">
    <property type="entry name" value="SERINE-THREONINE PROTEIN KINASE"/>
    <property type="match status" value="1"/>
</dbReference>
<dbReference type="Pfam" id="PF08238">
    <property type="entry name" value="Sel1"/>
    <property type="match status" value="4"/>
</dbReference>
<evidence type="ECO:0000313" key="2">
    <source>
        <dbReference type="EMBL" id="RIB29482.1"/>
    </source>
</evidence>